<name>A0ABQ0DPP3_9EUKA</name>
<accession>A0ABQ0DPP3</accession>
<proteinExistence type="predicted"/>
<comment type="caution">
    <text evidence="2">The sequence shown here is derived from an EMBL/GenBank/DDBJ whole genome shotgun (WGS) entry which is preliminary data.</text>
</comment>
<dbReference type="Proteomes" id="UP001628156">
    <property type="component" value="Unassembled WGS sequence"/>
</dbReference>
<evidence type="ECO:0000313" key="2">
    <source>
        <dbReference type="EMBL" id="GAB1224718.1"/>
    </source>
</evidence>
<gene>
    <name evidence="2" type="ORF">ENUP19_0216G0037</name>
</gene>
<dbReference type="EMBL" id="BAAFRS010000216">
    <property type="protein sequence ID" value="GAB1224718.1"/>
    <property type="molecule type" value="Genomic_DNA"/>
</dbReference>
<organism evidence="2 3">
    <name type="scientific">Entamoeba nuttalli</name>
    <dbReference type="NCBI Taxonomy" id="412467"/>
    <lineage>
        <taxon>Eukaryota</taxon>
        <taxon>Amoebozoa</taxon>
        <taxon>Evosea</taxon>
        <taxon>Archamoebae</taxon>
        <taxon>Mastigamoebida</taxon>
        <taxon>Entamoebidae</taxon>
        <taxon>Entamoeba</taxon>
    </lineage>
</organism>
<evidence type="ECO:0000256" key="1">
    <source>
        <dbReference type="SAM" id="MobiDB-lite"/>
    </source>
</evidence>
<protein>
    <submittedName>
        <fullName evidence="2">Uncharacterized protein</fullName>
    </submittedName>
</protein>
<sequence>MFAERNYSKIIELLKPSHYHSQKKKECSKNNNLVYSILKELRCYWVPFHPINKKIVGETNLNKRLNAVLKILQSLEVIEMKNGYVRLKPYSSAIAFNVSSLNEIQFELMKENQILETQITNILHQYSYTHKLFPNIQISFEQSALELFLQNISPLNYNPQLVNWLFLWKHSLPLPLSNSSSSTFDPLQPPSSLKCTVNN</sequence>
<keyword evidence="3" id="KW-1185">Reference proteome</keyword>
<reference evidence="2 3" key="1">
    <citation type="journal article" date="2019" name="PLoS Negl. Trop. Dis.">
        <title>Whole genome sequencing of Entamoeba nuttalli reveals mammalian host-related molecular signatures and a novel octapeptide-repeat surface protein.</title>
        <authorList>
            <person name="Tanaka M."/>
            <person name="Makiuchi T."/>
            <person name="Komiyama T."/>
            <person name="Shiina T."/>
            <person name="Osaki K."/>
            <person name="Tachibana H."/>
        </authorList>
    </citation>
    <scope>NUCLEOTIDE SEQUENCE [LARGE SCALE GENOMIC DNA]</scope>
    <source>
        <strain evidence="2 3">P19-061405</strain>
    </source>
</reference>
<feature type="compositionally biased region" description="Polar residues" evidence="1">
    <location>
        <begin position="190"/>
        <end position="199"/>
    </location>
</feature>
<evidence type="ECO:0000313" key="3">
    <source>
        <dbReference type="Proteomes" id="UP001628156"/>
    </source>
</evidence>
<feature type="region of interest" description="Disordered" evidence="1">
    <location>
        <begin position="180"/>
        <end position="199"/>
    </location>
</feature>